<dbReference type="Proteomes" id="UP000218676">
    <property type="component" value="Chromosome 2"/>
</dbReference>
<dbReference type="Gene3D" id="1.10.10.10">
    <property type="entry name" value="Winged helix-like DNA-binding domain superfamily/Winged helix DNA-binding domain"/>
    <property type="match status" value="1"/>
</dbReference>
<name>A0AAD1FP32_PHODP</name>
<proteinExistence type="predicted"/>
<evidence type="ECO:0000259" key="1">
    <source>
        <dbReference type="Pfam" id="PF09107"/>
    </source>
</evidence>
<dbReference type="GO" id="GO:0003723">
    <property type="term" value="F:RNA binding"/>
    <property type="evidence" value="ECO:0007669"/>
    <property type="project" value="InterPro"/>
</dbReference>
<dbReference type="SUPFAM" id="SSF46785">
    <property type="entry name" value="Winged helix' DNA-binding domain"/>
    <property type="match status" value="1"/>
</dbReference>
<keyword evidence="2" id="KW-0648">Protein biosynthesis</keyword>
<dbReference type="InterPro" id="IPR036388">
    <property type="entry name" value="WH-like_DNA-bd_sf"/>
</dbReference>
<feature type="domain" description="Elongation factor SelB fourth winged-helix" evidence="1">
    <location>
        <begin position="28"/>
        <end position="67"/>
    </location>
</feature>
<evidence type="ECO:0000313" key="2">
    <source>
        <dbReference type="EMBL" id="BAX54618.1"/>
    </source>
</evidence>
<dbReference type="RefSeq" id="WP_224756810.1">
    <property type="nucleotide sequence ID" value="NZ_AP018046.1"/>
</dbReference>
<dbReference type="GO" id="GO:0001514">
    <property type="term" value="P:selenocysteine incorporation"/>
    <property type="evidence" value="ECO:0007669"/>
    <property type="project" value="InterPro"/>
</dbReference>
<evidence type="ECO:0000313" key="3">
    <source>
        <dbReference type="Proteomes" id="UP000218676"/>
    </source>
</evidence>
<dbReference type="GO" id="GO:0005525">
    <property type="term" value="F:GTP binding"/>
    <property type="evidence" value="ECO:0007669"/>
    <property type="project" value="InterPro"/>
</dbReference>
<dbReference type="InterPro" id="IPR015191">
    <property type="entry name" value="SelB_WHD4"/>
</dbReference>
<accession>A0AAD1FP32</accession>
<gene>
    <name evidence="2" type="ORF">PDPUS_2_00032</name>
</gene>
<dbReference type="AlphaFoldDB" id="A0AAD1FP32"/>
<dbReference type="GO" id="GO:0005737">
    <property type="term" value="C:cytoplasm"/>
    <property type="evidence" value="ECO:0007669"/>
    <property type="project" value="InterPro"/>
</dbReference>
<organism evidence="2 3">
    <name type="scientific">Photobacterium damsela subsp. piscicida</name>
    <name type="common">Pasteurella piscicida</name>
    <dbReference type="NCBI Taxonomy" id="38294"/>
    <lineage>
        <taxon>Bacteria</taxon>
        <taxon>Pseudomonadati</taxon>
        <taxon>Pseudomonadota</taxon>
        <taxon>Gammaproteobacteria</taxon>
        <taxon>Vibrionales</taxon>
        <taxon>Vibrionaceae</taxon>
        <taxon>Photobacterium</taxon>
    </lineage>
</organism>
<keyword evidence="2" id="KW-0251">Elongation factor</keyword>
<sequence length="73" mass="8628">MGSLPYFDMGLYHDLVKEILAGHQVYDRISMGEIKDRTELSRKYSIPLANRMEKDGWVRRDGDERVILKIWQS</sequence>
<dbReference type="Pfam" id="PF09107">
    <property type="entry name" value="WHD_3rd_SelB"/>
    <property type="match status" value="1"/>
</dbReference>
<protein>
    <submittedName>
        <fullName evidence="2">Elongation factor SelB, winged helix</fullName>
    </submittedName>
</protein>
<dbReference type="GO" id="GO:0003746">
    <property type="term" value="F:translation elongation factor activity"/>
    <property type="evidence" value="ECO:0007669"/>
    <property type="project" value="UniProtKB-KW"/>
</dbReference>
<reference evidence="3" key="1">
    <citation type="submission" date="2017-05" db="EMBL/GenBank/DDBJ databases">
        <title>Whole genome sequence of fish pathogenic bacteria, Photobacterium damselae subsp. piscicida, strain 91-197, isolated from hybrid striped bass (Morone sp.) in USA.</title>
        <authorList>
            <person name="Teru Y."/>
            <person name="Hikima J."/>
            <person name="Kono T."/>
            <person name="Sakai M."/>
            <person name="Takano T."/>
            <person name="Hawke J.P."/>
            <person name="Takeyama H."/>
            <person name="Aoki T."/>
        </authorList>
    </citation>
    <scope>NUCLEOTIDE SEQUENCE [LARGE SCALE GENOMIC DNA]</scope>
    <source>
        <strain evidence="3">91-197</strain>
    </source>
</reference>
<dbReference type="EMBL" id="AP018046">
    <property type="protein sequence ID" value="BAX54618.1"/>
    <property type="molecule type" value="Genomic_DNA"/>
</dbReference>
<dbReference type="InterPro" id="IPR036390">
    <property type="entry name" value="WH_DNA-bd_sf"/>
</dbReference>